<dbReference type="Pfam" id="PF03400">
    <property type="entry name" value="DDE_Tnp_IS1"/>
    <property type="match status" value="1"/>
</dbReference>
<evidence type="ECO:0000313" key="2">
    <source>
        <dbReference type="Proteomes" id="UP001054846"/>
    </source>
</evidence>
<dbReference type="EMBL" id="CP063845">
    <property type="protein sequence ID" value="UFP96199.1"/>
    <property type="molecule type" value="Genomic_DNA"/>
</dbReference>
<sequence length="231" mass="27013">MKCPTCQSEHLSKNGRRRGMQYFICNHCRKQFPAYHHPRGYPEEVKRNCLTMYLNGLRFRAIERVTGVHHTTIIHWVKQAASALPDAPEVEKIPIVAQLDELQTYVGREKNKIWLWTAVNQRASGILAWVIGDPSSKTFEPLWRIVESWRCAWHVTDGYVVYKSFIEAQEQVISKTKMTRVEGENCRLRHYLARLHRETLCYSKTVEMLKLSVRLLVHYLRTGIVHIPSLS</sequence>
<keyword evidence="2" id="KW-1185">Reference proteome</keyword>
<accession>A0ABY3PRG8</accession>
<gene>
    <name evidence="1" type="ORF">ISF26_08330</name>
</gene>
<reference evidence="1 2" key="1">
    <citation type="journal article" date="2021" name="Genome Biol. Evol.">
        <title>Complete Genome Sequencing of a Novel Gloeobacter Species from a Waterfall Cave in Mexico.</title>
        <authorList>
            <person name="Saw J.H."/>
            <person name="Cardona T."/>
            <person name="Montejano G."/>
        </authorList>
    </citation>
    <scope>NUCLEOTIDE SEQUENCE [LARGE SCALE GENOMIC DNA]</scope>
    <source>
        <strain evidence="1">MG652769</strain>
    </source>
</reference>
<dbReference type="InterPro" id="IPR005063">
    <property type="entry name" value="Transposase_27"/>
</dbReference>
<dbReference type="RefSeq" id="WP_418886968.1">
    <property type="nucleotide sequence ID" value="NZ_CP063845.1"/>
</dbReference>
<dbReference type="Proteomes" id="UP001054846">
    <property type="component" value="Chromosome"/>
</dbReference>
<proteinExistence type="predicted"/>
<protein>
    <submittedName>
        <fullName evidence="1">IS1 family transposase</fullName>
    </submittedName>
</protein>
<organism evidence="1 2">
    <name type="scientific">Gloeobacter morelensis MG652769</name>
    <dbReference type="NCBI Taxonomy" id="2781736"/>
    <lineage>
        <taxon>Bacteria</taxon>
        <taxon>Bacillati</taxon>
        <taxon>Cyanobacteriota</taxon>
        <taxon>Cyanophyceae</taxon>
        <taxon>Gloeobacterales</taxon>
        <taxon>Gloeobacteraceae</taxon>
        <taxon>Gloeobacter</taxon>
        <taxon>Gloeobacter morelensis</taxon>
    </lineage>
</organism>
<name>A0ABY3PRG8_9CYAN</name>
<dbReference type="InterPro" id="IPR009057">
    <property type="entry name" value="Homeodomain-like_sf"/>
</dbReference>
<dbReference type="InterPro" id="IPR051354">
    <property type="entry name" value="Transposase_27_IS1"/>
</dbReference>
<dbReference type="NCBIfam" id="NF033558">
    <property type="entry name" value="transpos_IS1"/>
    <property type="match status" value="1"/>
</dbReference>
<evidence type="ECO:0000313" key="1">
    <source>
        <dbReference type="EMBL" id="UFP96199.1"/>
    </source>
</evidence>
<dbReference type="SUPFAM" id="SSF46689">
    <property type="entry name" value="Homeodomain-like"/>
    <property type="match status" value="1"/>
</dbReference>
<dbReference type="PANTHER" id="PTHR33293">
    <property type="entry name" value="INSERTION ELEMENT IS1 1 PROTEIN INSB-RELATED"/>
    <property type="match status" value="1"/>
</dbReference>